<comment type="caution">
    <text evidence="2">The sequence shown here is derived from an EMBL/GenBank/DDBJ whole genome shotgun (WGS) entry which is preliminary data.</text>
</comment>
<evidence type="ECO:0008006" key="4">
    <source>
        <dbReference type="Google" id="ProtNLM"/>
    </source>
</evidence>
<proteinExistence type="predicted"/>
<feature type="coiled-coil region" evidence="1">
    <location>
        <begin position="14"/>
        <end position="41"/>
    </location>
</feature>
<dbReference type="Proteomes" id="UP000192610">
    <property type="component" value="Unassembled WGS sequence"/>
</dbReference>
<evidence type="ECO:0000256" key="1">
    <source>
        <dbReference type="SAM" id="Coils"/>
    </source>
</evidence>
<gene>
    <name evidence="2" type="ORF">A4H97_33825</name>
</gene>
<evidence type="ECO:0000313" key="3">
    <source>
        <dbReference type="Proteomes" id="UP000192610"/>
    </source>
</evidence>
<keyword evidence="1" id="KW-0175">Coiled coil</keyword>
<evidence type="ECO:0000313" key="2">
    <source>
        <dbReference type="EMBL" id="OQP43630.1"/>
    </source>
</evidence>
<reference evidence="3" key="1">
    <citation type="submission" date="2016-04" db="EMBL/GenBank/DDBJ databases">
        <authorList>
            <person name="Chen L."/>
            <person name="Zhuang W."/>
            <person name="Wang G."/>
        </authorList>
    </citation>
    <scope>NUCLEOTIDE SEQUENCE [LARGE SCALE GENOMIC DNA]</scope>
    <source>
        <strain evidence="3">17621</strain>
    </source>
</reference>
<keyword evidence="3" id="KW-1185">Reference proteome</keyword>
<organism evidence="2 3">
    <name type="scientific">Niastella yeongjuensis</name>
    <dbReference type="NCBI Taxonomy" id="354355"/>
    <lineage>
        <taxon>Bacteria</taxon>
        <taxon>Pseudomonadati</taxon>
        <taxon>Bacteroidota</taxon>
        <taxon>Chitinophagia</taxon>
        <taxon>Chitinophagales</taxon>
        <taxon>Chitinophagaceae</taxon>
        <taxon>Niastella</taxon>
    </lineage>
</organism>
<protein>
    <recommendedName>
        <fullName evidence="4">Transposase TnpC homeodomain domain-containing protein</fullName>
    </recommendedName>
</protein>
<name>A0A1V9EBX7_9BACT</name>
<sequence>MAAGGEHINYKELYEALLQMNQQLLQNNQQLQSSNETLHAQLLTLQYQIQQLTKLVKGFKSERFVPLGTSQQQKELGLVFEESAAPGTNLGDVQKISYTKVKKPTVTPEPQKGLPAV</sequence>
<accession>A0A1V9EBX7</accession>
<dbReference type="EMBL" id="LVXG01000040">
    <property type="protein sequence ID" value="OQP43630.1"/>
    <property type="molecule type" value="Genomic_DNA"/>
</dbReference>
<dbReference type="RefSeq" id="WP_081203068.1">
    <property type="nucleotide sequence ID" value="NZ_FOCZ01000029.1"/>
</dbReference>
<dbReference type="AlphaFoldDB" id="A0A1V9EBX7"/>